<organism evidence="4 5">
    <name type="scientific">Sphingomonas suaedae</name>
    <dbReference type="NCBI Taxonomy" id="2599297"/>
    <lineage>
        <taxon>Bacteria</taxon>
        <taxon>Pseudomonadati</taxon>
        <taxon>Pseudomonadota</taxon>
        <taxon>Alphaproteobacteria</taxon>
        <taxon>Sphingomonadales</taxon>
        <taxon>Sphingomonadaceae</taxon>
        <taxon>Sphingomonas</taxon>
    </lineage>
</organism>
<feature type="chain" id="PRO_5022070771" evidence="3">
    <location>
        <begin position="23"/>
        <end position="416"/>
    </location>
</feature>
<name>A0A518RC21_9SPHN</name>
<accession>A0A518RC21</accession>
<reference evidence="4 5" key="1">
    <citation type="submission" date="2019-07" db="EMBL/GenBank/DDBJ databases">
        <title>Sphingomonas alkalisoli sp. nov., isolated from rhizosphere soil of Suaedae salsa.</title>
        <authorList>
            <person name="Zhang H."/>
            <person name="Xu L."/>
            <person name="Zhang J.-X."/>
            <person name="Sun J.-Q."/>
        </authorList>
    </citation>
    <scope>NUCLEOTIDE SEQUENCE [LARGE SCALE GENOMIC DNA]</scope>
    <source>
        <strain evidence="4 5">XS-10</strain>
    </source>
</reference>
<dbReference type="OrthoDB" id="7325958at2"/>
<evidence type="ECO:0000256" key="3">
    <source>
        <dbReference type="SAM" id="SignalP"/>
    </source>
</evidence>
<evidence type="ECO:0000313" key="5">
    <source>
        <dbReference type="Proteomes" id="UP000318055"/>
    </source>
</evidence>
<dbReference type="KEGG" id="ssua:FPZ54_02425"/>
<keyword evidence="5" id="KW-1185">Reference proteome</keyword>
<proteinExistence type="predicted"/>
<dbReference type="InterPro" id="IPR019734">
    <property type="entry name" value="TPR_rpt"/>
</dbReference>
<dbReference type="SUPFAM" id="SSF48452">
    <property type="entry name" value="TPR-like"/>
    <property type="match status" value="1"/>
</dbReference>
<keyword evidence="2" id="KW-0802">TPR repeat</keyword>
<keyword evidence="3" id="KW-0732">Signal</keyword>
<keyword evidence="1" id="KW-0677">Repeat</keyword>
<gene>
    <name evidence="4" type="ORF">FPZ54_02425</name>
</gene>
<feature type="signal peptide" evidence="3">
    <location>
        <begin position="1"/>
        <end position="22"/>
    </location>
</feature>
<dbReference type="SMART" id="SM00028">
    <property type="entry name" value="TPR"/>
    <property type="match status" value="4"/>
</dbReference>
<dbReference type="Proteomes" id="UP000318055">
    <property type="component" value="Chromosome"/>
</dbReference>
<sequence length="416" mass="44258">MKSVSKAAIAAAVVLGMPLAMAAPVAAQKKDEAPAVKVSAEFRKAFTAAQAAQKGADIAAFEAALTAAEAVAQNDDEKYFVLLMRYDLETKKRNEVARGAALDRIIAAGRVTGSDLGDLHFVRGQILAAQKKYAEALPHYEKARALASTQPDLPLQRAIALFETNNIQGGVASLDEAIKAQEAAGKKAPEAWYKFAVSKLYQSGNKAAAAEWLSRQIAAYPSNEAWRSSLLIYMEQARAKGVAMDADQELDMLRLMRASKALGGESDYLNYADIAQRRGLPWEAKAVIEEGRAAGKIQASNATANELYRSATTREKAEGSLAPEATKAASAANGVPAKNVGDAYLGSRDFAKAAELYRLALQKGGVDANLVNTRLGIALAMQGQKAEAKTAFQAVSGAPRGDIARFWIAWLDQPAA</sequence>
<evidence type="ECO:0000313" key="4">
    <source>
        <dbReference type="EMBL" id="QDX24998.1"/>
    </source>
</evidence>
<evidence type="ECO:0000256" key="2">
    <source>
        <dbReference type="ARBA" id="ARBA00022803"/>
    </source>
</evidence>
<protein>
    <submittedName>
        <fullName evidence="4">Tetratricopeptide repeat protein</fullName>
    </submittedName>
</protein>
<dbReference type="RefSeq" id="WP_145844715.1">
    <property type="nucleotide sequence ID" value="NZ_CP042239.1"/>
</dbReference>
<dbReference type="EMBL" id="CP042239">
    <property type="protein sequence ID" value="QDX24998.1"/>
    <property type="molecule type" value="Genomic_DNA"/>
</dbReference>
<dbReference type="AlphaFoldDB" id="A0A518RC21"/>
<dbReference type="InterPro" id="IPR011990">
    <property type="entry name" value="TPR-like_helical_dom_sf"/>
</dbReference>
<evidence type="ECO:0000256" key="1">
    <source>
        <dbReference type="ARBA" id="ARBA00022737"/>
    </source>
</evidence>
<dbReference type="InterPro" id="IPR013105">
    <property type="entry name" value="TPR_2"/>
</dbReference>
<dbReference type="Pfam" id="PF07719">
    <property type="entry name" value="TPR_2"/>
    <property type="match status" value="1"/>
</dbReference>
<dbReference type="Gene3D" id="1.25.40.10">
    <property type="entry name" value="Tetratricopeptide repeat domain"/>
    <property type="match status" value="2"/>
</dbReference>